<accession>A0A2N9I275</accession>
<evidence type="ECO:0000313" key="2">
    <source>
        <dbReference type="EMBL" id="SPD18528.1"/>
    </source>
</evidence>
<dbReference type="EMBL" id="OIVN01004646">
    <property type="protein sequence ID" value="SPD18528.1"/>
    <property type="molecule type" value="Genomic_DNA"/>
</dbReference>
<protein>
    <submittedName>
        <fullName evidence="2">Uncharacterized protein</fullName>
    </submittedName>
</protein>
<name>A0A2N9I275_FAGSY</name>
<sequence>MVPLPTMKQMRYILKENIWVENDAIVEEELDEEAQMEGDGTQGNEGEMHKDEKPPTIPSMDSSSFHANEDNFQLMFGRMDSMATSMENLTNLVTNHFSAYDSNFATLTQTMENINERLRNHGI</sequence>
<feature type="region of interest" description="Disordered" evidence="1">
    <location>
        <begin position="32"/>
        <end position="65"/>
    </location>
</feature>
<reference evidence="2" key="1">
    <citation type="submission" date="2018-02" db="EMBL/GenBank/DDBJ databases">
        <authorList>
            <person name="Cohen D.B."/>
            <person name="Kent A.D."/>
        </authorList>
    </citation>
    <scope>NUCLEOTIDE SEQUENCE</scope>
</reference>
<gene>
    <name evidence="2" type="ORF">FSB_LOCUS46410</name>
</gene>
<dbReference type="AlphaFoldDB" id="A0A2N9I275"/>
<proteinExistence type="predicted"/>
<organism evidence="2">
    <name type="scientific">Fagus sylvatica</name>
    <name type="common">Beechnut</name>
    <dbReference type="NCBI Taxonomy" id="28930"/>
    <lineage>
        <taxon>Eukaryota</taxon>
        <taxon>Viridiplantae</taxon>
        <taxon>Streptophyta</taxon>
        <taxon>Embryophyta</taxon>
        <taxon>Tracheophyta</taxon>
        <taxon>Spermatophyta</taxon>
        <taxon>Magnoliopsida</taxon>
        <taxon>eudicotyledons</taxon>
        <taxon>Gunneridae</taxon>
        <taxon>Pentapetalae</taxon>
        <taxon>rosids</taxon>
        <taxon>fabids</taxon>
        <taxon>Fagales</taxon>
        <taxon>Fagaceae</taxon>
        <taxon>Fagus</taxon>
    </lineage>
</organism>
<evidence type="ECO:0000256" key="1">
    <source>
        <dbReference type="SAM" id="MobiDB-lite"/>
    </source>
</evidence>